<feature type="region of interest" description="Disordered" evidence="1">
    <location>
        <begin position="222"/>
        <end position="273"/>
    </location>
</feature>
<protein>
    <submittedName>
        <fullName evidence="2">Max-interacting protein 1</fullName>
    </submittedName>
</protein>
<evidence type="ECO:0000313" key="3">
    <source>
        <dbReference type="Proteomes" id="UP000646548"/>
    </source>
</evidence>
<proteinExistence type="predicted"/>
<sequence>MRITVKMEKSTNHVGGRCWKSIYQWRRHAAPKPFLANLAMSHIRDGGYGLVAEGSLTQSAEVEEQGEQGPSQIPSVPNLKAVYDVLPSNSVLVAHRMSVCLPDDTSFESLEWNKETAKEKQPASAASADRCPEQPRNSLQKAGRMAKSERQSRSLKSEGFLSDPEASLLDQQDLEESSCRFNDVFDSRDSHMEQINTFLKNVQVLLEAARFLESADRKDGKCEHGYASTFPSDQSTNYQRTRKFRNKKFNNNHNRSTHNELEKNRHAAGDRSW</sequence>
<name>A0A834C1V9_ORYME</name>
<feature type="region of interest" description="Disordered" evidence="1">
    <location>
        <begin position="114"/>
        <end position="166"/>
    </location>
</feature>
<comment type="caution">
    <text evidence="2">The sequence shown here is derived from an EMBL/GenBank/DDBJ whole genome shotgun (WGS) entry which is preliminary data.</text>
</comment>
<feature type="compositionally biased region" description="Basic and acidic residues" evidence="1">
    <location>
        <begin position="146"/>
        <end position="156"/>
    </location>
</feature>
<evidence type="ECO:0000313" key="2">
    <source>
        <dbReference type="EMBL" id="KAF6723898.1"/>
    </source>
</evidence>
<gene>
    <name evidence="2" type="ORF">FQA47_015730</name>
</gene>
<dbReference type="Proteomes" id="UP000646548">
    <property type="component" value="Unassembled WGS sequence"/>
</dbReference>
<feature type="compositionally biased region" description="Basic residues" evidence="1">
    <location>
        <begin position="240"/>
        <end position="250"/>
    </location>
</feature>
<feature type="compositionally biased region" description="Basic and acidic residues" evidence="1">
    <location>
        <begin position="257"/>
        <end position="273"/>
    </location>
</feature>
<dbReference type="AlphaFoldDB" id="A0A834C1V9"/>
<organism evidence="2 3">
    <name type="scientific">Oryzias melastigma</name>
    <name type="common">Marine medaka</name>
    <dbReference type="NCBI Taxonomy" id="30732"/>
    <lineage>
        <taxon>Eukaryota</taxon>
        <taxon>Metazoa</taxon>
        <taxon>Chordata</taxon>
        <taxon>Craniata</taxon>
        <taxon>Vertebrata</taxon>
        <taxon>Euteleostomi</taxon>
        <taxon>Actinopterygii</taxon>
        <taxon>Neopterygii</taxon>
        <taxon>Teleostei</taxon>
        <taxon>Neoteleostei</taxon>
        <taxon>Acanthomorphata</taxon>
        <taxon>Ovalentaria</taxon>
        <taxon>Atherinomorphae</taxon>
        <taxon>Beloniformes</taxon>
        <taxon>Adrianichthyidae</taxon>
        <taxon>Oryziinae</taxon>
        <taxon>Oryzias</taxon>
    </lineage>
</organism>
<feature type="compositionally biased region" description="Polar residues" evidence="1">
    <location>
        <begin position="229"/>
        <end position="239"/>
    </location>
</feature>
<accession>A0A834C1V9</accession>
<dbReference type="EMBL" id="WKFB01000413">
    <property type="protein sequence ID" value="KAF6723898.1"/>
    <property type="molecule type" value="Genomic_DNA"/>
</dbReference>
<reference evidence="2" key="1">
    <citation type="journal article" name="BMC Genomics">
        <title>Long-read sequencing and de novo genome assembly of marine medaka (Oryzias melastigma).</title>
        <authorList>
            <person name="Liang P."/>
            <person name="Saqib H.S.A."/>
            <person name="Ni X."/>
            <person name="Shen Y."/>
        </authorList>
    </citation>
    <scope>NUCLEOTIDE SEQUENCE</scope>
    <source>
        <strain evidence="2">Bigg-433</strain>
    </source>
</reference>
<evidence type="ECO:0000256" key="1">
    <source>
        <dbReference type="SAM" id="MobiDB-lite"/>
    </source>
</evidence>